<dbReference type="SUPFAM" id="SSF53590">
    <property type="entry name" value="Nucleoside hydrolase"/>
    <property type="match status" value="1"/>
</dbReference>
<feature type="domain" description="Inosine/uridine-preferring nucleoside hydrolase" evidence="4">
    <location>
        <begin position="19"/>
        <end position="182"/>
    </location>
</feature>
<evidence type="ECO:0000259" key="4">
    <source>
        <dbReference type="Pfam" id="PF01156"/>
    </source>
</evidence>
<keyword evidence="6" id="KW-1185">Reference proteome</keyword>
<organism evidence="5 6">
    <name type="scientific">Aspergillus cavernicola</name>
    <dbReference type="NCBI Taxonomy" id="176166"/>
    <lineage>
        <taxon>Eukaryota</taxon>
        <taxon>Fungi</taxon>
        <taxon>Dikarya</taxon>
        <taxon>Ascomycota</taxon>
        <taxon>Pezizomycotina</taxon>
        <taxon>Eurotiomycetes</taxon>
        <taxon>Eurotiomycetidae</taxon>
        <taxon>Eurotiales</taxon>
        <taxon>Aspergillaceae</taxon>
        <taxon>Aspergillus</taxon>
        <taxon>Aspergillus subgen. Nidulantes</taxon>
    </lineage>
</organism>
<dbReference type="Proteomes" id="UP001610335">
    <property type="component" value="Unassembled WGS sequence"/>
</dbReference>
<dbReference type="EMBL" id="JBFXLS010000007">
    <property type="protein sequence ID" value="KAL2832133.1"/>
    <property type="molecule type" value="Genomic_DNA"/>
</dbReference>
<reference evidence="5 6" key="1">
    <citation type="submission" date="2024-07" db="EMBL/GenBank/DDBJ databases">
        <title>Section-level genome sequencing and comparative genomics of Aspergillus sections Usti and Cavernicolus.</title>
        <authorList>
            <consortium name="Lawrence Berkeley National Laboratory"/>
            <person name="Nybo J.L."/>
            <person name="Vesth T.C."/>
            <person name="Theobald S."/>
            <person name="Frisvad J.C."/>
            <person name="Larsen T.O."/>
            <person name="Kjaerboelling I."/>
            <person name="Rothschild-Mancinelli K."/>
            <person name="Lyhne E.K."/>
            <person name="Kogle M.E."/>
            <person name="Barry K."/>
            <person name="Clum A."/>
            <person name="Na H."/>
            <person name="Ledsgaard L."/>
            <person name="Lin J."/>
            <person name="Lipzen A."/>
            <person name="Kuo A."/>
            <person name="Riley R."/>
            <person name="Mondo S."/>
            <person name="LaButti K."/>
            <person name="Haridas S."/>
            <person name="Pangalinan J."/>
            <person name="Salamov A.A."/>
            <person name="Simmons B.A."/>
            <person name="Magnuson J.K."/>
            <person name="Chen J."/>
            <person name="Drula E."/>
            <person name="Henrissat B."/>
            <person name="Wiebenga A."/>
            <person name="Lubbers R.J."/>
            <person name="Gomes A.C."/>
            <person name="Makela M.R."/>
            <person name="Stajich J."/>
            <person name="Grigoriev I.V."/>
            <person name="Mortensen U.H."/>
            <person name="De vries R.P."/>
            <person name="Baker S.E."/>
            <person name="Andersen M.R."/>
        </authorList>
    </citation>
    <scope>NUCLEOTIDE SEQUENCE [LARGE SCALE GENOMIC DNA]</scope>
    <source>
        <strain evidence="5 6">CBS 600.67</strain>
    </source>
</reference>
<dbReference type="PANTHER" id="PTHR12304:SF25">
    <property type="entry name" value="INOSINE_URIDINE-PREFERRING NUCLEOSIDE HYDROLASE DOMAIN-CONTAINING PROTEIN"/>
    <property type="match status" value="1"/>
</dbReference>
<sequence length="182" mass="19809">MRDPHFDKLPFQVRATPKIIIENDWNTNAYITFLLAIDTGLDVLGLVGSTANSWSRQASLHALALLEIGNLSCIPVHKGADYPLLNSADLARTWETLHGQLPYQGVFKPFNATAEASGRDSSSGDPNRISRPAFLEGFPNSTLTGEHSAAWMVEQVRKHPGEVIVYSGGSLTNIALATRLDP</sequence>
<dbReference type="Pfam" id="PF01156">
    <property type="entry name" value="IU_nuc_hydro"/>
    <property type="match status" value="1"/>
</dbReference>
<dbReference type="GO" id="GO:0016787">
    <property type="term" value="F:hydrolase activity"/>
    <property type="evidence" value="ECO:0007669"/>
    <property type="project" value="UniProtKB-KW"/>
</dbReference>
<gene>
    <name evidence="5" type="ORF">BDW59DRAFT_157594</name>
</gene>
<dbReference type="PANTHER" id="PTHR12304">
    <property type="entry name" value="INOSINE-URIDINE PREFERRING NUCLEOSIDE HYDROLASE"/>
    <property type="match status" value="1"/>
</dbReference>
<evidence type="ECO:0000256" key="3">
    <source>
        <dbReference type="ARBA" id="ARBA00023295"/>
    </source>
</evidence>
<dbReference type="InterPro" id="IPR023186">
    <property type="entry name" value="IUNH"/>
</dbReference>
<keyword evidence="3" id="KW-0326">Glycosidase</keyword>
<evidence type="ECO:0000313" key="5">
    <source>
        <dbReference type="EMBL" id="KAL2832133.1"/>
    </source>
</evidence>
<accession>A0ABR4IWH7</accession>
<name>A0ABR4IWH7_9EURO</name>
<protein>
    <submittedName>
        <fullName evidence="5">Inosine/uridine-preferring nucleoside hydrolase domain-containing protein</fullName>
    </submittedName>
</protein>
<comment type="caution">
    <text evidence="5">The sequence shown here is derived from an EMBL/GenBank/DDBJ whole genome shotgun (WGS) entry which is preliminary data.</text>
</comment>
<dbReference type="InterPro" id="IPR036452">
    <property type="entry name" value="Ribo_hydro-like"/>
</dbReference>
<comment type="similarity">
    <text evidence="1">Belongs to the IUNH family.</text>
</comment>
<evidence type="ECO:0000256" key="1">
    <source>
        <dbReference type="ARBA" id="ARBA00009176"/>
    </source>
</evidence>
<dbReference type="InterPro" id="IPR001910">
    <property type="entry name" value="Inosine/uridine_hydrolase_dom"/>
</dbReference>
<proteinExistence type="inferred from homology"/>
<dbReference type="Gene3D" id="3.90.245.10">
    <property type="entry name" value="Ribonucleoside hydrolase-like"/>
    <property type="match status" value="1"/>
</dbReference>
<keyword evidence="2 5" id="KW-0378">Hydrolase</keyword>
<evidence type="ECO:0000256" key="2">
    <source>
        <dbReference type="ARBA" id="ARBA00022801"/>
    </source>
</evidence>
<evidence type="ECO:0000313" key="6">
    <source>
        <dbReference type="Proteomes" id="UP001610335"/>
    </source>
</evidence>